<proteinExistence type="predicted"/>
<reference evidence="2" key="1">
    <citation type="submission" date="2017-06" db="EMBL/GenBank/DDBJ databases">
        <authorList>
            <person name="Varghese N."/>
            <person name="Submissions S."/>
        </authorList>
    </citation>
    <scope>NUCLEOTIDE SEQUENCE [LARGE SCALE GENOMIC DNA]</scope>
    <source>
        <strain evidence="2">JCM 23211</strain>
    </source>
</reference>
<organism evidence="1 2">
    <name type="scientific">Rhodococcoides kyotonense</name>
    <dbReference type="NCBI Taxonomy" id="398843"/>
    <lineage>
        <taxon>Bacteria</taxon>
        <taxon>Bacillati</taxon>
        <taxon>Actinomycetota</taxon>
        <taxon>Actinomycetes</taxon>
        <taxon>Mycobacteriales</taxon>
        <taxon>Nocardiaceae</taxon>
        <taxon>Rhodococcoides</taxon>
    </lineage>
</organism>
<keyword evidence="2" id="KW-1185">Reference proteome</keyword>
<dbReference type="Proteomes" id="UP000198327">
    <property type="component" value="Unassembled WGS sequence"/>
</dbReference>
<protein>
    <recommendedName>
        <fullName evidence="3">Iron reductase</fullName>
    </recommendedName>
</protein>
<dbReference type="AlphaFoldDB" id="A0A239JQ31"/>
<dbReference type="EMBL" id="FZOW01000009">
    <property type="protein sequence ID" value="SNT07930.1"/>
    <property type="molecule type" value="Genomic_DNA"/>
</dbReference>
<dbReference type="STRING" id="398843.A3K89_11990"/>
<name>A0A239JQ31_9NOCA</name>
<evidence type="ECO:0008006" key="3">
    <source>
        <dbReference type="Google" id="ProtNLM"/>
    </source>
</evidence>
<sequence length="269" mass="28848">MQSGPAVASDDRGRYSVSVATTTSAAWAEVLRSPTHIDEGSPLARSCVKLRALNPDYPRMYAVAAMAHEAKRRWWQLGVGLEDGRTDQMLARSMEDLRSPDAAATQVATALIHAIVGRVAALVVLEGRAWDPGIDNLWIHMDSDGGIDWAGLSSPVLRILPGDKLEGKQGTVTLPCEEALLVWTAHRCITSLHAVRRAVGDRAPLDVRTFWSLVGDAILGASTYVPVLAGAHMADGARRGQAMLDAFVAAGAPVRSRPSMPTRVRTRAS</sequence>
<evidence type="ECO:0000313" key="1">
    <source>
        <dbReference type="EMBL" id="SNT07930.1"/>
    </source>
</evidence>
<gene>
    <name evidence="1" type="ORF">SAMN05421642_10916</name>
</gene>
<accession>A0A239JQ31</accession>
<evidence type="ECO:0000313" key="2">
    <source>
        <dbReference type="Proteomes" id="UP000198327"/>
    </source>
</evidence>